<gene>
    <name evidence="1" type="ORF">CURHAP_LOCUS35875</name>
    <name evidence="2" type="ORF">ORAREDHAP_LOCUS35493</name>
</gene>
<evidence type="ECO:0000313" key="4">
    <source>
        <dbReference type="Proteomes" id="UP000507245"/>
    </source>
</evidence>
<reference evidence="2 3" key="2">
    <citation type="submission" date="2020-05" db="EMBL/GenBank/DDBJ databases">
        <authorList>
            <person name="Campoy J."/>
            <person name="Schneeberger K."/>
            <person name="Spophaly S."/>
        </authorList>
    </citation>
    <scope>NUCLEOTIDE SEQUENCE [LARGE SCALE GENOMIC DNA]</scope>
    <source>
        <strain evidence="2">PruArmRojPasFocal</strain>
    </source>
</reference>
<evidence type="ECO:0000313" key="3">
    <source>
        <dbReference type="Proteomes" id="UP000507222"/>
    </source>
</evidence>
<proteinExistence type="predicted"/>
<dbReference type="EMBL" id="CAEKDK010000006">
    <property type="protein sequence ID" value="CAB4282437.1"/>
    <property type="molecule type" value="Genomic_DNA"/>
</dbReference>
<accession>A0A6J5XFY0</accession>
<dbReference type="Proteomes" id="UP000507222">
    <property type="component" value="Unassembled WGS sequence"/>
</dbReference>
<organism evidence="2 4">
    <name type="scientific">Prunus armeniaca</name>
    <name type="common">Apricot</name>
    <name type="synonym">Armeniaca vulgaris</name>
    <dbReference type="NCBI Taxonomy" id="36596"/>
    <lineage>
        <taxon>Eukaryota</taxon>
        <taxon>Viridiplantae</taxon>
        <taxon>Streptophyta</taxon>
        <taxon>Embryophyta</taxon>
        <taxon>Tracheophyta</taxon>
        <taxon>Spermatophyta</taxon>
        <taxon>Magnoliopsida</taxon>
        <taxon>eudicotyledons</taxon>
        <taxon>Gunneridae</taxon>
        <taxon>Pentapetalae</taxon>
        <taxon>rosids</taxon>
        <taxon>fabids</taxon>
        <taxon>Rosales</taxon>
        <taxon>Rosaceae</taxon>
        <taxon>Amygdaloideae</taxon>
        <taxon>Amygdaleae</taxon>
        <taxon>Prunus</taxon>
    </lineage>
</organism>
<dbReference type="EMBL" id="CAEKKB010000006">
    <property type="protein sequence ID" value="CAB4312846.1"/>
    <property type="molecule type" value="Genomic_DNA"/>
</dbReference>
<keyword evidence="4" id="KW-1185">Reference proteome</keyword>
<dbReference type="AlphaFoldDB" id="A0A6J5XFY0"/>
<evidence type="ECO:0000313" key="1">
    <source>
        <dbReference type="EMBL" id="CAB4282437.1"/>
    </source>
</evidence>
<reference evidence="4" key="1">
    <citation type="journal article" date="2020" name="Genome Biol.">
        <title>Gamete binning: chromosome-level and haplotype-resolved genome assembly enabled by high-throughput single-cell sequencing of gamete genomes.</title>
        <authorList>
            <person name="Campoy J.A."/>
            <person name="Sun H."/>
            <person name="Goel M."/>
            <person name="Jiao W.-B."/>
            <person name="Folz-Donahue K."/>
            <person name="Wang N."/>
            <person name="Rubio M."/>
            <person name="Liu C."/>
            <person name="Kukat C."/>
            <person name="Ruiz D."/>
            <person name="Huettel B."/>
            <person name="Schneeberger K."/>
        </authorList>
    </citation>
    <scope>NUCLEOTIDE SEQUENCE [LARGE SCALE GENOMIC DNA]</scope>
    <source>
        <strain evidence="4">cv. Rojo Pasion</strain>
    </source>
</reference>
<sequence length="73" mass="8541">MSMFRRVKPLTSKFSMTPYGKSYSEQRCCPMHIAASTTRRRSWQGKASPEYHSVNQRDLHNLSSTSFRLSFIH</sequence>
<name>A0A6J5XFY0_PRUAR</name>
<protein>
    <submittedName>
        <fullName evidence="2">Uncharacterized protein</fullName>
    </submittedName>
</protein>
<evidence type="ECO:0000313" key="2">
    <source>
        <dbReference type="EMBL" id="CAB4312846.1"/>
    </source>
</evidence>
<dbReference type="Proteomes" id="UP000507245">
    <property type="component" value="Unassembled WGS sequence"/>
</dbReference>